<dbReference type="InterPro" id="IPR003439">
    <property type="entry name" value="ABC_transporter-like_ATP-bd"/>
</dbReference>
<reference evidence="8" key="3">
    <citation type="submission" date="2023-06" db="EMBL/GenBank/DDBJ databases">
        <title>Pangenomics reveal diversification of enzyme families and niche specialization in globally abundant SAR202 bacteria.</title>
        <authorList>
            <person name="Saw J.H.W."/>
        </authorList>
    </citation>
    <scope>NUCLEOTIDE SEQUENCE [LARGE SCALE GENOMIC DNA]</scope>
    <source>
        <strain evidence="8">JH1073</strain>
    </source>
</reference>
<dbReference type="SMART" id="SM00382">
    <property type="entry name" value="AAA"/>
    <property type="match status" value="1"/>
</dbReference>
<feature type="domain" description="ABC transporter" evidence="5">
    <location>
        <begin position="24"/>
        <end position="264"/>
    </location>
</feature>
<dbReference type="PROSITE" id="PS50893">
    <property type="entry name" value="ABC_TRANSPORTER_2"/>
    <property type="match status" value="1"/>
</dbReference>
<evidence type="ECO:0000313" key="9">
    <source>
        <dbReference type="Proteomes" id="UP001321249"/>
    </source>
</evidence>
<proteinExistence type="predicted"/>
<dbReference type="Proteomes" id="UP001219901">
    <property type="component" value="Chromosome"/>
</dbReference>
<dbReference type="PANTHER" id="PTHR42794:SF1">
    <property type="entry name" value="HEMIN IMPORT ATP-BINDING PROTEIN HMUV"/>
    <property type="match status" value="1"/>
</dbReference>
<keyword evidence="3 7" id="KW-0067">ATP-binding</keyword>
<dbReference type="RefSeq" id="WP_342825305.1">
    <property type="nucleotide sequence ID" value="NZ_CP046146.1"/>
</dbReference>
<dbReference type="CDD" id="cd03214">
    <property type="entry name" value="ABC_Iron-Siderophores_B12_Hemin"/>
    <property type="match status" value="1"/>
</dbReference>
<name>A0AAJ5ZGP9_9CHLR</name>
<dbReference type="InterPro" id="IPR017871">
    <property type="entry name" value="ABC_transporter-like_CS"/>
</dbReference>
<keyword evidence="2" id="KW-0547">Nucleotide-binding</keyword>
<dbReference type="PROSITE" id="PS00211">
    <property type="entry name" value="ABC_TRANSPORTER_1"/>
    <property type="match status" value="1"/>
</dbReference>
<dbReference type="EMBL" id="WMBE01000002">
    <property type="protein sequence ID" value="MDG0867203.1"/>
    <property type="molecule type" value="Genomic_DNA"/>
</dbReference>
<dbReference type="PANTHER" id="PTHR42794">
    <property type="entry name" value="HEMIN IMPORT ATP-BINDING PROTEIN HMUV"/>
    <property type="match status" value="1"/>
</dbReference>
<evidence type="ECO:0000313" key="6">
    <source>
        <dbReference type="EMBL" id="MDG0867203.1"/>
    </source>
</evidence>
<evidence type="ECO:0000313" key="8">
    <source>
        <dbReference type="Proteomes" id="UP001219901"/>
    </source>
</evidence>
<evidence type="ECO:0000259" key="5">
    <source>
        <dbReference type="PROSITE" id="PS50893"/>
    </source>
</evidence>
<keyword evidence="1" id="KW-0813">Transport</keyword>
<evidence type="ECO:0000256" key="1">
    <source>
        <dbReference type="ARBA" id="ARBA00022448"/>
    </source>
</evidence>
<keyword evidence="8" id="KW-1185">Reference proteome</keyword>
<dbReference type="GO" id="GO:0005524">
    <property type="term" value="F:ATP binding"/>
    <property type="evidence" value="ECO:0007669"/>
    <property type="project" value="UniProtKB-KW"/>
</dbReference>
<dbReference type="InterPro" id="IPR027417">
    <property type="entry name" value="P-loop_NTPase"/>
</dbReference>
<dbReference type="FunFam" id="3.40.50.300:FF:000134">
    <property type="entry name" value="Iron-enterobactin ABC transporter ATP-binding protein"/>
    <property type="match status" value="1"/>
</dbReference>
<accession>A0AAJ5ZGP9</accession>
<reference evidence="7" key="2">
    <citation type="journal article" date="2023" name="Nat. Commun.">
        <title>Cultivation of marine bacteria of the SAR202 clade.</title>
        <authorList>
            <person name="Lim Y."/>
            <person name="Seo J.H."/>
            <person name="Giovannoni S.J."/>
            <person name="Kang I."/>
            <person name="Cho J.C."/>
        </authorList>
    </citation>
    <scope>NUCLEOTIDE SEQUENCE</scope>
    <source>
        <strain evidence="7">JH1073</strain>
    </source>
</reference>
<reference evidence="8 9" key="1">
    <citation type="submission" date="2019-11" db="EMBL/GenBank/DDBJ databases">
        <authorList>
            <person name="Cho J.-C."/>
        </authorList>
    </citation>
    <scope>NUCLEOTIDE SEQUENCE [LARGE SCALE GENOMIC DNA]</scope>
    <source>
        <strain evidence="7 8">JH1073</strain>
        <strain evidence="6 9">JH702</strain>
    </source>
</reference>
<dbReference type="Pfam" id="PF00005">
    <property type="entry name" value="ABC_tran"/>
    <property type="match status" value="1"/>
</dbReference>
<evidence type="ECO:0000256" key="4">
    <source>
        <dbReference type="ARBA" id="ARBA00022967"/>
    </source>
</evidence>
<dbReference type="GO" id="GO:0016887">
    <property type="term" value="F:ATP hydrolysis activity"/>
    <property type="evidence" value="ECO:0007669"/>
    <property type="project" value="InterPro"/>
</dbReference>
<sequence length="447" mass="48157">MTIERTAKSELQDSEMKPVVQRVLDVDGLSTRLDGKLIVDSVSLSVDRGEVVGVVGANGSGKTTLMRTLAGLIDADSGRVSIDGDWFDSASENRSSRRMRARKVAYMPQSAESHPFSAFESVLMGRYPHLGRFQLEGSADRDLAWRAMERTSTTEFVNRKLDTLSGGERQRVVLARVLVQEADLLLMDEPTASLDLRHQILTMDLVREEVGRRNAGAVVILHDLSLSARYCDRLVIMNEGKKIADGTPWEVLTPGNLRVAFGVEGLVEPDPVTGKPHVLLLGSEDSSGEELVGAGRKVHLICGAGSGRELMHQLKVAGYEVSAGVLGTGDSDREAAERLGLEYVSAPPFATISDEQHEAHMELVRDADHVVLCAMAVGMNNVRNVVAAAGATSLFVIEPPGVSGESGDLEVGDYTDGLASGLRRGLIEQFGEVPESTLLFELARAQG</sequence>
<dbReference type="SUPFAM" id="SSF52540">
    <property type="entry name" value="P-loop containing nucleoside triphosphate hydrolases"/>
    <property type="match status" value="1"/>
</dbReference>
<gene>
    <name evidence="6" type="ORF">GKO46_08990</name>
    <name evidence="7" type="ORF">GKO48_02995</name>
</gene>
<dbReference type="Proteomes" id="UP001321249">
    <property type="component" value="Unassembled WGS sequence"/>
</dbReference>
<dbReference type="EMBL" id="CP046147">
    <property type="protein sequence ID" value="WFG38612.1"/>
    <property type="molecule type" value="Genomic_DNA"/>
</dbReference>
<protein>
    <submittedName>
        <fullName evidence="7">ATP-binding cassette domain-containing protein</fullName>
    </submittedName>
</protein>
<evidence type="ECO:0000256" key="2">
    <source>
        <dbReference type="ARBA" id="ARBA00022741"/>
    </source>
</evidence>
<dbReference type="Gene3D" id="3.40.50.300">
    <property type="entry name" value="P-loop containing nucleotide triphosphate hydrolases"/>
    <property type="match status" value="1"/>
</dbReference>
<dbReference type="InterPro" id="IPR003593">
    <property type="entry name" value="AAA+_ATPase"/>
</dbReference>
<organism evidence="7 8">
    <name type="scientific">Candidatus Lucifugimonas marina</name>
    <dbReference type="NCBI Taxonomy" id="3038979"/>
    <lineage>
        <taxon>Bacteria</taxon>
        <taxon>Bacillati</taxon>
        <taxon>Chloroflexota</taxon>
        <taxon>Dehalococcoidia</taxon>
        <taxon>SAR202 cluster</taxon>
        <taxon>Candidatus Lucifugimonadales</taxon>
        <taxon>Candidatus Lucifugimonadaceae</taxon>
        <taxon>Candidatus Lucifugimonas</taxon>
    </lineage>
</organism>
<evidence type="ECO:0000256" key="3">
    <source>
        <dbReference type="ARBA" id="ARBA00022840"/>
    </source>
</evidence>
<evidence type="ECO:0000313" key="7">
    <source>
        <dbReference type="EMBL" id="WFG38612.1"/>
    </source>
</evidence>
<dbReference type="AlphaFoldDB" id="A0AAJ5ZGP9"/>
<keyword evidence="4" id="KW-1278">Translocase</keyword>